<dbReference type="Proteomes" id="UP000501387">
    <property type="component" value="Chromosome"/>
</dbReference>
<dbReference type="SUPFAM" id="SSF55890">
    <property type="entry name" value="Sporulation response regulatory protein Spo0B"/>
    <property type="match status" value="1"/>
</dbReference>
<keyword evidence="6" id="KW-0808">Transferase</keyword>
<dbReference type="PROSITE" id="PS50109">
    <property type="entry name" value="HIS_KIN"/>
    <property type="match status" value="1"/>
</dbReference>
<accession>A0A6G8FGN4</accession>
<evidence type="ECO:0000256" key="4">
    <source>
        <dbReference type="ARBA" id="ARBA00022475"/>
    </source>
</evidence>
<keyword evidence="8" id="KW-0547">Nucleotide-binding</keyword>
<dbReference type="InterPro" id="IPR029151">
    <property type="entry name" value="Sensor-like_sf"/>
</dbReference>
<gene>
    <name evidence="17" type="ORF">G7067_01830</name>
</gene>
<evidence type="ECO:0000256" key="10">
    <source>
        <dbReference type="ARBA" id="ARBA00022840"/>
    </source>
</evidence>
<keyword evidence="10" id="KW-0067">ATP-binding</keyword>
<keyword evidence="13 15" id="KW-0472">Membrane</keyword>
<evidence type="ECO:0000256" key="9">
    <source>
        <dbReference type="ARBA" id="ARBA00022777"/>
    </source>
</evidence>
<dbReference type="InterPro" id="IPR050980">
    <property type="entry name" value="2C_sensor_his_kinase"/>
</dbReference>
<dbReference type="InterPro" id="IPR016120">
    <property type="entry name" value="Sig_transdc_His_kin_SpoOB"/>
</dbReference>
<evidence type="ECO:0000256" key="7">
    <source>
        <dbReference type="ARBA" id="ARBA00022692"/>
    </source>
</evidence>
<dbReference type="InterPro" id="IPR033463">
    <property type="entry name" value="sCache_3"/>
</dbReference>
<sequence length="441" mass="46593">MFLQKSGALMRILIVMLPTVIVSLCVGGTLSVAVAVQERSIRDRAAEQVYDVASSVARLEQVRAVLQGSGLVGVAASGDVSDPGRIASEVLIAELQEVADLTERAAGVDYVVVADIEGVRLTHPDEARRGEHVSTDHSAVLQGREFVGTEVGTLGPTLRAKVPVRGEDGVVGVVSVGVLEAKIAEDLNEALVQMVPWAAVALVVGTVLSSLLGAALNRRLRRLEAVAAESEQQQRTAAILREQTHEFHTRMHVVHGLVSQGEFTQALDYIAQVVPLHTAFPGDSGAITDASKPVSVLPAVHPLLRAVVESLTAELRARRVTLHADVGAGIVPDDQLVVVVSNLCINASESGARSVWLTLESRDGMVRGVVEDDGPGIPQKLARKVFSRGYSSKPDVGGLGRGVGLDLVLQAVTSRRGSIEIGASRASGARFSFEWPEEALC</sequence>
<dbReference type="PANTHER" id="PTHR44936:SF9">
    <property type="entry name" value="SENSOR PROTEIN CREC"/>
    <property type="match status" value="1"/>
</dbReference>
<evidence type="ECO:0000256" key="12">
    <source>
        <dbReference type="ARBA" id="ARBA00023012"/>
    </source>
</evidence>
<feature type="transmembrane region" description="Helical" evidence="15">
    <location>
        <begin position="194"/>
        <end position="216"/>
    </location>
</feature>
<dbReference type="InterPro" id="IPR036890">
    <property type="entry name" value="HATPase_C_sf"/>
</dbReference>
<dbReference type="KEGG" id="lins:G7067_01830"/>
<protein>
    <recommendedName>
        <fullName evidence="3">histidine kinase</fullName>
        <ecNumber evidence="3">2.7.13.3</ecNumber>
    </recommendedName>
</protein>
<evidence type="ECO:0000256" key="14">
    <source>
        <dbReference type="SAM" id="Coils"/>
    </source>
</evidence>
<organism evidence="17 18">
    <name type="scientific">Leucobacter insecticola</name>
    <dbReference type="NCBI Taxonomy" id="2714934"/>
    <lineage>
        <taxon>Bacteria</taxon>
        <taxon>Bacillati</taxon>
        <taxon>Actinomycetota</taxon>
        <taxon>Actinomycetes</taxon>
        <taxon>Micrococcales</taxon>
        <taxon>Microbacteriaceae</taxon>
        <taxon>Leucobacter</taxon>
    </lineage>
</organism>
<dbReference type="AlphaFoldDB" id="A0A6G8FGN4"/>
<dbReference type="GO" id="GO:0005524">
    <property type="term" value="F:ATP binding"/>
    <property type="evidence" value="ECO:0007669"/>
    <property type="project" value="UniProtKB-KW"/>
</dbReference>
<keyword evidence="11 15" id="KW-1133">Transmembrane helix</keyword>
<keyword evidence="12" id="KW-0902">Two-component regulatory system</keyword>
<dbReference type="Gene3D" id="1.10.287.130">
    <property type="match status" value="1"/>
</dbReference>
<dbReference type="EMBL" id="CP049934">
    <property type="protein sequence ID" value="QIM15429.1"/>
    <property type="molecule type" value="Genomic_DNA"/>
</dbReference>
<keyword evidence="14" id="KW-0175">Coiled coil</keyword>
<comment type="subcellular location">
    <subcellularLocation>
        <location evidence="2">Cell membrane</location>
        <topology evidence="2">Multi-pass membrane protein</topology>
    </subcellularLocation>
</comment>
<feature type="domain" description="Histidine kinase" evidence="16">
    <location>
        <begin position="334"/>
        <end position="439"/>
    </location>
</feature>
<feature type="coiled-coil region" evidence="14">
    <location>
        <begin position="213"/>
        <end position="243"/>
    </location>
</feature>
<dbReference type="SMART" id="SM00387">
    <property type="entry name" value="HATPase_c"/>
    <property type="match status" value="1"/>
</dbReference>
<dbReference type="PANTHER" id="PTHR44936">
    <property type="entry name" value="SENSOR PROTEIN CREC"/>
    <property type="match status" value="1"/>
</dbReference>
<name>A0A6G8FGN4_9MICO</name>
<evidence type="ECO:0000259" key="16">
    <source>
        <dbReference type="PROSITE" id="PS50109"/>
    </source>
</evidence>
<evidence type="ECO:0000256" key="15">
    <source>
        <dbReference type="SAM" id="Phobius"/>
    </source>
</evidence>
<evidence type="ECO:0000256" key="13">
    <source>
        <dbReference type="ARBA" id="ARBA00023136"/>
    </source>
</evidence>
<evidence type="ECO:0000256" key="5">
    <source>
        <dbReference type="ARBA" id="ARBA00022553"/>
    </source>
</evidence>
<dbReference type="Pfam" id="PF17203">
    <property type="entry name" value="sCache_3_2"/>
    <property type="match status" value="1"/>
</dbReference>
<evidence type="ECO:0000313" key="17">
    <source>
        <dbReference type="EMBL" id="QIM15429.1"/>
    </source>
</evidence>
<dbReference type="Pfam" id="PF02518">
    <property type="entry name" value="HATPase_c"/>
    <property type="match status" value="1"/>
</dbReference>
<dbReference type="Gene3D" id="3.30.450.20">
    <property type="entry name" value="PAS domain"/>
    <property type="match status" value="1"/>
</dbReference>
<dbReference type="GO" id="GO:0005886">
    <property type="term" value="C:plasma membrane"/>
    <property type="evidence" value="ECO:0007669"/>
    <property type="project" value="UniProtKB-SubCell"/>
</dbReference>
<keyword evidence="9 17" id="KW-0418">Kinase</keyword>
<reference evidence="17 18" key="1">
    <citation type="submission" date="2020-03" db="EMBL/GenBank/DDBJ databases">
        <title>Leucobacter sp. nov., isolated from beetles.</title>
        <authorList>
            <person name="Hyun D.-W."/>
            <person name="Bae J.-W."/>
        </authorList>
    </citation>
    <scope>NUCLEOTIDE SEQUENCE [LARGE SCALE GENOMIC DNA]</scope>
    <source>
        <strain evidence="17 18">HDW9B</strain>
    </source>
</reference>
<dbReference type="InterPro" id="IPR005467">
    <property type="entry name" value="His_kinase_dom"/>
</dbReference>
<proteinExistence type="predicted"/>
<evidence type="ECO:0000256" key="3">
    <source>
        <dbReference type="ARBA" id="ARBA00012438"/>
    </source>
</evidence>
<keyword evidence="5" id="KW-0597">Phosphoprotein</keyword>
<dbReference type="GO" id="GO:0000155">
    <property type="term" value="F:phosphorelay sensor kinase activity"/>
    <property type="evidence" value="ECO:0007669"/>
    <property type="project" value="InterPro"/>
</dbReference>
<feature type="transmembrane region" description="Helical" evidence="15">
    <location>
        <begin position="12"/>
        <end position="36"/>
    </location>
</feature>
<dbReference type="PRINTS" id="PR00344">
    <property type="entry name" value="BCTRLSENSOR"/>
</dbReference>
<dbReference type="SUPFAM" id="SSF55874">
    <property type="entry name" value="ATPase domain of HSP90 chaperone/DNA topoisomerase II/histidine kinase"/>
    <property type="match status" value="1"/>
</dbReference>
<keyword evidence="18" id="KW-1185">Reference proteome</keyword>
<dbReference type="InterPro" id="IPR003594">
    <property type="entry name" value="HATPase_dom"/>
</dbReference>
<evidence type="ECO:0000256" key="8">
    <source>
        <dbReference type="ARBA" id="ARBA00022741"/>
    </source>
</evidence>
<evidence type="ECO:0000256" key="6">
    <source>
        <dbReference type="ARBA" id="ARBA00022679"/>
    </source>
</evidence>
<dbReference type="Gene3D" id="3.30.565.10">
    <property type="entry name" value="Histidine kinase-like ATPase, C-terminal domain"/>
    <property type="match status" value="1"/>
</dbReference>
<evidence type="ECO:0000256" key="2">
    <source>
        <dbReference type="ARBA" id="ARBA00004651"/>
    </source>
</evidence>
<evidence type="ECO:0000313" key="18">
    <source>
        <dbReference type="Proteomes" id="UP000501387"/>
    </source>
</evidence>
<keyword evidence="7 15" id="KW-0812">Transmembrane</keyword>
<keyword evidence="4" id="KW-1003">Cell membrane</keyword>
<comment type="catalytic activity">
    <reaction evidence="1">
        <text>ATP + protein L-histidine = ADP + protein N-phospho-L-histidine.</text>
        <dbReference type="EC" id="2.7.13.3"/>
    </reaction>
</comment>
<evidence type="ECO:0000256" key="1">
    <source>
        <dbReference type="ARBA" id="ARBA00000085"/>
    </source>
</evidence>
<dbReference type="SUPFAM" id="SSF103190">
    <property type="entry name" value="Sensory domain-like"/>
    <property type="match status" value="1"/>
</dbReference>
<dbReference type="InterPro" id="IPR004358">
    <property type="entry name" value="Sig_transdc_His_kin-like_C"/>
</dbReference>
<dbReference type="EC" id="2.7.13.3" evidence="3"/>
<evidence type="ECO:0000256" key="11">
    <source>
        <dbReference type="ARBA" id="ARBA00022989"/>
    </source>
</evidence>